<feature type="chain" id="PRO_5010176215" description="DUF4855 domain-containing protein" evidence="1">
    <location>
        <begin position="30"/>
        <end position="405"/>
    </location>
</feature>
<dbReference type="InterPro" id="IPR032329">
    <property type="entry name" value="DUF4855"/>
</dbReference>
<gene>
    <name evidence="2" type="ORF">SAMN05444145_106121</name>
</gene>
<dbReference type="OrthoDB" id="3799295at2"/>
<evidence type="ECO:0000256" key="1">
    <source>
        <dbReference type="SAM" id="SignalP"/>
    </source>
</evidence>
<proteinExistence type="predicted"/>
<evidence type="ECO:0008006" key="4">
    <source>
        <dbReference type="Google" id="ProtNLM"/>
    </source>
</evidence>
<feature type="signal peptide" evidence="1">
    <location>
        <begin position="1"/>
        <end position="29"/>
    </location>
</feature>
<keyword evidence="3" id="KW-1185">Reference proteome</keyword>
<name>A0A1H4E0E7_9BACT</name>
<accession>A0A1H4E0E7</accession>
<dbReference type="Pfam" id="PF16147">
    <property type="entry name" value="DUF4855"/>
    <property type="match status" value="1"/>
</dbReference>
<sequence length="405" mass="45964">MKPNNPAGISGLMCKLLLLFVLCITACKGEETKGVTPEGPSTDEPVPYGTACISDLALIYGGGHHRQVVWNEASFGPHVVYTDRNDNKYWLFDSFLLIEFTLGKGGQTTNQIFATGYYGLPARKAEWQELLDYYFTKDVSVDALDKTVGKQIGQIGRPAYKRQVVLTLPEPIVGGAGSNYPTLAKDYWGVVEGRKLDFTRPADRLTACKWYIDKACEMFDAGGYEHVELAGFYWVAEEMYHSSGIIEGVAEYLHSKGLRFEWIPYWKGEKDWQGNDPDYFTWKDYGFDQAYLQPNYFFNESVPASRLTDAVKVINKYDLGYEVEFDEKAIESLGGTKRSRLYDYMKAFKESGVYAKQPLAYYMSENAFCQLSEAALSVDRKTFDDLCTFIIAHQQAYLNEKKKTK</sequence>
<evidence type="ECO:0000313" key="2">
    <source>
        <dbReference type="EMBL" id="SEA78513.1"/>
    </source>
</evidence>
<reference evidence="2 3" key="1">
    <citation type="submission" date="2016-10" db="EMBL/GenBank/DDBJ databases">
        <authorList>
            <person name="de Groot N.N."/>
        </authorList>
    </citation>
    <scope>NUCLEOTIDE SEQUENCE [LARGE SCALE GENOMIC DNA]</scope>
    <source>
        <strain evidence="2 3">DSM 25383</strain>
    </source>
</reference>
<dbReference type="STRING" id="1033731.SAMN05444145_106121"/>
<dbReference type="EMBL" id="FNRI01000006">
    <property type="protein sequence ID" value="SEA78513.1"/>
    <property type="molecule type" value="Genomic_DNA"/>
</dbReference>
<keyword evidence="1" id="KW-0732">Signal</keyword>
<protein>
    <recommendedName>
        <fullName evidence="4">DUF4855 domain-containing protein</fullName>
    </recommendedName>
</protein>
<evidence type="ECO:0000313" key="3">
    <source>
        <dbReference type="Proteomes" id="UP000183253"/>
    </source>
</evidence>
<dbReference type="RefSeq" id="WP_010266580.1">
    <property type="nucleotide sequence ID" value="NZ_CAEG01000021.1"/>
</dbReference>
<dbReference type="Proteomes" id="UP000183253">
    <property type="component" value="Unassembled WGS sequence"/>
</dbReference>
<dbReference type="AlphaFoldDB" id="A0A1H4E0E7"/>
<organism evidence="2 3">
    <name type="scientific">Alistipes timonensis JC136</name>
    <dbReference type="NCBI Taxonomy" id="1033731"/>
    <lineage>
        <taxon>Bacteria</taxon>
        <taxon>Pseudomonadati</taxon>
        <taxon>Bacteroidota</taxon>
        <taxon>Bacteroidia</taxon>
        <taxon>Bacteroidales</taxon>
        <taxon>Rikenellaceae</taxon>
        <taxon>Alistipes</taxon>
    </lineage>
</organism>